<proteinExistence type="predicted"/>
<dbReference type="PANTHER" id="PTHR33121:SF71">
    <property type="entry name" value="OXYGEN SENSOR PROTEIN DOSP"/>
    <property type="match status" value="1"/>
</dbReference>
<dbReference type="Proteomes" id="UP000266172">
    <property type="component" value="Unassembled WGS sequence"/>
</dbReference>
<feature type="transmembrane region" description="Helical" evidence="1">
    <location>
        <begin position="6"/>
        <end position="21"/>
    </location>
</feature>
<evidence type="ECO:0000313" key="3">
    <source>
        <dbReference type="EMBL" id="RGS38001.1"/>
    </source>
</evidence>
<gene>
    <name evidence="3" type="ORF">DWX93_13265</name>
</gene>
<comment type="caution">
    <text evidence="3">The sequence shown here is derived from an EMBL/GenBank/DDBJ whole genome shotgun (WGS) entry which is preliminary data.</text>
</comment>
<dbReference type="PROSITE" id="PS50883">
    <property type="entry name" value="EAL"/>
    <property type="match status" value="1"/>
</dbReference>
<feature type="domain" description="EAL" evidence="2">
    <location>
        <begin position="371"/>
        <end position="625"/>
    </location>
</feature>
<keyword evidence="1" id="KW-0812">Transmembrane</keyword>
<keyword evidence="1" id="KW-0472">Membrane</keyword>
<feature type="transmembrane region" description="Helical" evidence="1">
    <location>
        <begin position="73"/>
        <end position="93"/>
    </location>
</feature>
<dbReference type="SMART" id="SM00052">
    <property type="entry name" value="EAL"/>
    <property type="match status" value="1"/>
</dbReference>
<organism evidence="3 4">
    <name type="scientific">Roseburia hominis</name>
    <dbReference type="NCBI Taxonomy" id="301301"/>
    <lineage>
        <taxon>Bacteria</taxon>
        <taxon>Bacillati</taxon>
        <taxon>Bacillota</taxon>
        <taxon>Clostridia</taxon>
        <taxon>Lachnospirales</taxon>
        <taxon>Lachnospiraceae</taxon>
        <taxon>Roseburia</taxon>
    </lineage>
</organism>
<dbReference type="InterPro" id="IPR035919">
    <property type="entry name" value="EAL_sf"/>
</dbReference>
<evidence type="ECO:0000256" key="1">
    <source>
        <dbReference type="SAM" id="Phobius"/>
    </source>
</evidence>
<feature type="transmembrane region" description="Helical" evidence="1">
    <location>
        <begin position="136"/>
        <end position="159"/>
    </location>
</feature>
<name>A0A395V6S0_9FIRM</name>
<protein>
    <submittedName>
        <fullName evidence="3">EAL domain-containing protein</fullName>
    </submittedName>
</protein>
<dbReference type="InterPro" id="IPR050706">
    <property type="entry name" value="Cyclic-di-GMP_PDE-like"/>
</dbReference>
<dbReference type="GO" id="GO:0071111">
    <property type="term" value="F:cyclic-guanylate-specific phosphodiesterase activity"/>
    <property type="evidence" value="ECO:0007669"/>
    <property type="project" value="InterPro"/>
</dbReference>
<keyword evidence="1" id="KW-1133">Transmembrane helix</keyword>
<dbReference type="InterPro" id="IPR001633">
    <property type="entry name" value="EAL_dom"/>
</dbReference>
<reference evidence="3 4" key="1">
    <citation type="submission" date="2018-08" db="EMBL/GenBank/DDBJ databases">
        <title>A genome reference for cultivated species of the human gut microbiota.</title>
        <authorList>
            <person name="Zou Y."/>
            <person name="Xue W."/>
            <person name="Luo G."/>
        </authorList>
    </citation>
    <scope>NUCLEOTIDE SEQUENCE [LARGE SCALE GENOMIC DNA]</scope>
    <source>
        <strain evidence="3 4">AF22-12AC</strain>
    </source>
</reference>
<accession>A0A395V6S0</accession>
<dbReference type="Pfam" id="PF00563">
    <property type="entry name" value="EAL"/>
    <property type="match status" value="1"/>
</dbReference>
<sequence>MNIKVQACGFVLLVILYLLYHQQHTLQTYSRRAFLRFYAVTVLCILMDILSIVAIESASHLPALFVTFVCKTYLITLVLTALCGVMYIGVDILLSNKAFRKTEHLILLITSVVCLSIYLLPISIYCDPVTHIVYTYGSSALMTYLGAVGLILLNFALILKYRRQIRVRRRTGMLLWMLVWILSAIIQFLNPEILVVGFGSCLGVVIIYLQFENPEINLDRASGMYNQTAFYEFIHQIYYDRSAYTAFVFINDHRFSGDDSQQTMQDLAKKLLSTDGAYIFKTADDEIVMLTPASMWNHADTASIQKFALDTYLSASSGSNLKILFLEDCLLTPCQEDFFSLLRYCRRTKIKQTVQRFIPVDASVAARMYAENDLIQKIDDAISQNRIEVFFQPIYSTRQKAFTCAEALVRMYDAHGDLLPVYDSICAAEESDRIHQIGEIVFEKVCHAIRNEQLAQYGLHYIEVNLSVAQCSDEKLAERYIRIMERYQIDPSNINLEITESATMEMKQTLLANMEKLIAYGVSFSLDDFGTGQSNLNYIVEMPVQIVKFDRVMTQAYFSSQKGRFVMNAAMHMIQDMKLGIVSEGIETQEQLTAMEQLGIDYIQGFYFSKPLPLPEFLAFIKKQECKRTLSISAAVPDPV</sequence>
<dbReference type="CDD" id="cd01948">
    <property type="entry name" value="EAL"/>
    <property type="match status" value="1"/>
</dbReference>
<feature type="transmembrane region" description="Helical" evidence="1">
    <location>
        <begin position="33"/>
        <end position="53"/>
    </location>
</feature>
<dbReference type="RefSeq" id="WP_118097944.1">
    <property type="nucleotide sequence ID" value="NZ_CAUFGO010000028.1"/>
</dbReference>
<evidence type="ECO:0000259" key="2">
    <source>
        <dbReference type="PROSITE" id="PS50883"/>
    </source>
</evidence>
<evidence type="ECO:0000313" key="4">
    <source>
        <dbReference type="Proteomes" id="UP000266172"/>
    </source>
</evidence>
<dbReference type="AlphaFoldDB" id="A0A395V6S0"/>
<feature type="transmembrane region" description="Helical" evidence="1">
    <location>
        <begin position="105"/>
        <end position="124"/>
    </location>
</feature>
<feature type="transmembrane region" description="Helical" evidence="1">
    <location>
        <begin position="171"/>
        <end position="188"/>
    </location>
</feature>
<dbReference type="EMBL" id="QRVL01000013">
    <property type="protein sequence ID" value="RGS38001.1"/>
    <property type="molecule type" value="Genomic_DNA"/>
</dbReference>
<dbReference type="Gene3D" id="3.20.20.450">
    <property type="entry name" value="EAL domain"/>
    <property type="match status" value="1"/>
</dbReference>
<dbReference type="PANTHER" id="PTHR33121">
    <property type="entry name" value="CYCLIC DI-GMP PHOSPHODIESTERASE PDEF"/>
    <property type="match status" value="1"/>
</dbReference>
<dbReference type="SUPFAM" id="SSF141868">
    <property type="entry name" value="EAL domain-like"/>
    <property type="match status" value="1"/>
</dbReference>